<reference evidence="1" key="1">
    <citation type="submission" date="2019-11" db="EMBL/GenBank/DDBJ databases">
        <title>Nori genome reveals adaptations in red seaweeds to the harsh intertidal environment.</title>
        <authorList>
            <person name="Wang D."/>
            <person name="Mao Y."/>
        </authorList>
    </citation>
    <scope>NUCLEOTIDE SEQUENCE</scope>
    <source>
        <tissue evidence="1">Gametophyte</tissue>
    </source>
</reference>
<keyword evidence="2" id="KW-1185">Reference proteome</keyword>
<evidence type="ECO:0000313" key="2">
    <source>
        <dbReference type="Proteomes" id="UP000798662"/>
    </source>
</evidence>
<protein>
    <submittedName>
        <fullName evidence="1">Uncharacterized protein</fullName>
    </submittedName>
</protein>
<gene>
    <name evidence="1" type="ORF">I4F81_011711</name>
</gene>
<dbReference type="EMBL" id="CM020620">
    <property type="protein sequence ID" value="KAK1869232.1"/>
    <property type="molecule type" value="Genomic_DNA"/>
</dbReference>
<sequence length="570" mass="56815">MGALEIHWRGGAYPLDGVDGATTLADLRLRVAALTGHAITPSAMRLLHAGRQLPGGDGDCGGGGGGGNCAVGGGNGGDVEGGDGRPNGATRMATLKASGVPTDATPPAVVLVLAPPSADLSALTAAVAAAPDRRLRPLGDGVGHDRSPLTRGGRPRIPAATPARTGSGLSPSAYGFGAVEVLPLPGADAARALLTSLATDAGVLAVMRARSWRVGRLCEMPASGKVGIDPVCVLGFNVNAGQEIRLRLRTDDGAGLRSRWKVLEVLWHELTHNVWSDHDARFYALMSEISREGGAVNAARRGGRRLDGGGEYAPAPLVAAGGGEAPRRLEDSAKASSPLGVRPEVGSGAASPALAPPPLVPATPALPPDVATVVAMGFPARLARLALRAVNPPATPSAAVTWLLNAPGRGSGGGGPIGSVKGGSDGPTGGAPLAELPALRSGLSQLVAAASAARPVGGGAPAAGRETAPAGAADADPPPSAADVALDTLHAVVTNALRSPAGPVGERHRRVRAGAAGAFWERAGRWAGAAAVLAAVGFREEGGWWVCGRPDAALLWMGKVEVEAAALARG</sequence>
<accession>A0ACC3CHL2</accession>
<comment type="caution">
    <text evidence="1">The sequence shown here is derived from an EMBL/GenBank/DDBJ whole genome shotgun (WGS) entry which is preliminary data.</text>
</comment>
<organism evidence="1 2">
    <name type="scientific">Pyropia yezoensis</name>
    <name type="common">Susabi-nori</name>
    <name type="synonym">Porphyra yezoensis</name>
    <dbReference type="NCBI Taxonomy" id="2788"/>
    <lineage>
        <taxon>Eukaryota</taxon>
        <taxon>Rhodophyta</taxon>
        <taxon>Bangiophyceae</taxon>
        <taxon>Bangiales</taxon>
        <taxon>Bangiaceae</taxon>
        <taxon>Pyropia</taxon>
    </lineage>
</organism>
<proteinExistence type="predicted"/>
<name>A0ACC3CHL2_PYRYE</name>
<dbReference type="Proteomes" id="UP000798662">
    <property type="component" value="Chromosome 3"/>
</dbReference>
<evidence type="ECO:0000313" key="1">
    <source>
        <dbReference type="EMBL" id="KAK1869232.1"/>
    </source>
</evidence>